<organism evidence="1">
    <name type="scientific">marine sediment metagenome</name>
    <dbReference type="NCBI Taxonomy" id="412755"/>
    <lineage>
        <taxon>unclassified sequences</taxon>
        <taxon>metagenomes</taxon>
        <taxon>ecological metagenomes</taxon>
    </lineage>
</organism>
<protein>
    <submittedName>
        <fullName evidence="1">Uncharacterized protein</fullName>
    </submittedName>
</protein>
<sequence>MAEGTLVFGVILTLYTLIFADKRPLLAGLAVAIAFNAKQSAI</sequence>
<comment type="caution">
    <text evidence="1">The sequence shown here is derived from an EMBL/GenBank/DDBJ whole genome shotgun (WGS) entry which is preliminary data.</text>
</comment>
<name>X1I543_9ZZZZ</name>
<accession>X1I543</accession>
<evidence type="ECO:0000313" key="1">
    <source>
        <dbReference type="EMBL" id="GAH64425.1"/>
    </source>
</evidence>
<feature type="non-terminal residue" evidence="1">
    <location>
        <position position="42"/>
    </location>
</feature>
<dbReference type="AlphaFoldDB" id="X1I543"/>
<dbReference type="EMBL" id="BARU01033177">
    <property type="protein sequence ID" value="GAH64425.1"/>
    <property type="molecule type" value="Genomic_DNA"/>
</dbReference>
<proteinExistence type="predicted"/>
<gene>
    <name evidence="1" type="ORF">S03H2_52232</name>
</gene>
<reference evidence="1" key="1">
    <citation type="journal article" date="2014" name="Front. Microbiol.">
        <title>High frequency of phylogenetically diverse reductive dehalogenase-homologous genes in deep subseafloor sedimentary metagenomes.</title>
        <authorList>
            <person name="Kawai M."/>
            <person name="Futagami T."/>
            <person name="Toyoda A."/>
            <person name="Takaki Y."/>
            <person name="Nishi S."/>
            <person name="Hori S."/>
            <person name="Arai W."/>
            <person name="Tsubouchi T."/>
            <person name="Morono Y."/>
            <person name="Uchiyama I."/>
            <person name="Ito T."/>
            <person name="Fujiyama A."/>
            <person name="Inagaki F."/>
            <person name="Takami H."/>
        </authorList>
    </citation>
    <scope>NUCLEOTIDE SEQUENCE</scope>
    <source>
        <strain evidence="1">Expedition CK06-06</strain>
    </source>
</reference>